<dbReference type="InterPro" id="IPR013149">
    <property type="entry name" value="ADH-like_C"/>
</dbReference>
<evidence type="ECO:0000256" key="2">
    <source>
        <dbReference type="SAM" id="MobiDB-lite"/>
    </source>
</evidence>
<feature type="domain" description="Alcohol dehydrogenase-like C-terminal" evidence="3">
    <location>
        <begin position="187"/>
        <end position="314"/>
    </location>
</feature>
<dbReference type="Pfam" id="PF00107">
    <property type="entry name" value="ADH_zinc_N"/>
    <property type="match status" value="1"/>
</dbReference>
<dbReference type="AlphaFoldDB" id="A0A7S1S8K4"/>
<gene>
    <name evidence="5" type="ORF">ACAT0790_LOCUS64523</name>
</gene>
<dbReference type="InterPro" id="IPR041694">
    <property type="entry name" value="ADH_N_2"/>
</dbReference>
<evidence type="ECO:0008006" key="6">
    <source>
        <dbReference type="Google" id="ProtNLM"/>
    </source>
</evidence>
<dbReference type="Pfam" id="PF16884">
    <property type="entry name" value="ADH_N_2"/>
    <property type="match status" value="1"/>
</dbReference>
<dbReference type="FunFam" id="3.40.50.720:FF:000121">
    <property type="entry name" value="Prostaglandin reductase 2"/>
    <property type="match status" value="1"/>
</dbReference>
<dbReference type="InterPro" id="IPR036291">
    <property type="entry name" value="NAD(P)-bd_dom_sf"/>
</dbReference>
<feature type="domain" description="Oxidoreductase N-terminal" evidence="4">
    <location>
        <begin position="34"/>
        <end position="138"/>
    </location>
</feature>
<dbReference type="Gene3D" id="3.40.50.720">
    <property type="entry name" value="NAD(P)-binding Rossmann-like Domain"/>
    <property type="match status" value="1"/>
</dbReference>
<dbReference type="InterPro" id="IPR011032">
    <property type="entry name" value="GroES-like_sf"/>
</dbReference>
<proteinExistence type="predicted"/>
<dbReference type="SUPFAM" id="SSF50129">
    <property type="entry name" value="GroES-like"/>
    <property type="match status" value="1"/>
</dbReference>
<evidence type="ECO:0000259" key="4">
    <source>
        <dbReference type="Pfam" id="PF16884"/>
    </source>
</evidence>
<organism evidence="5">
    <name type="scientific">Alexandrium catenella</name>
    <name type="common">Red tide dinoflagellate</name>
    <name type="synonym">Gonyaulax catenella</name>
    <dbReference type="NCBI Taxonomy" id="2925"/>
    <lineage>
        <taxon>Eukaryota</taxon>
        <taxon>Sar</taxon>
        <taxon>Alveolata</taxon>
        <taxon>Dinophyceae</taxon>
        <taxon>Gonyaulacales</taxon>
        <taxon>Pyrocystaceae</taxon>
        <taxon>Alexandrium</taxon>
    </lineage>
</organism>
<evidence type="ECO:0000259" key="3">
    <source>
        <dbReference type="Pfam" id="PF00107"/>
    </source>
</evidence>
<evidence type="ECO:0000256" key="1">
    <source>
        <dbReference type="ARBA" id="ARBA00023002"/>
    </source>
</evidence>
<keyword evidence="1" id="KW-0560">Oxidoreductase</keyword>
<dbReference type="SUPFAM" id="SSF51735">
    <property type="entry name" value="NAD(P)-binding Rossmann-fold domains"/>
    <property type="match status" value="1"/>
</dbReference>
<evidence type="ECO:0000313" key="5">
    <source>
        <dbReference type="EMBL" id="CAD9187749.1"/>
    </source>
</evidence>
<sequence>MEKPWPATSTDVRSAAWSSPGVAEDTKGPKGGGKQVVLVRRPVGDFKPEDFEVRETPVPSELGEGEALVQNVLVSLDPTHRIWASDDRQYMPCVGLNTVMRAGTLGKVVKSSDEAKMPVGSYVSAFGGVQAYCVAPIATLNPAVPDVPLSYNLSLFSSIIGLTAWVGSNICEPTAGKTIVVSGAAGAVGSLAGQVCQNRGARVIGIAGSAEKCAWLTGELGFAGAINYKTEDVAARLRELAPGGIDGYFDNVGGTILEEVLLQMNNLGNIAFCGSISGYNSKDGQTMTITNYQMILFRRIKVQGFVCVDHVADMGKAIGELGGYLKEGKCKFKEDIVEAPLDDYVKTVNKLYDGTNSGKLMMKICAE</sequence>
<dbReference type="CDD" id="cd05288">
    <property type="entry name" value="PGDH"/>
    <property type="match status" value="1"/>
</dbReference>
<protein>
    <recommendedName>
        <fullName evidence="6">Enoyl reductase (ER) domain-containing protein</fullName>
    </recommendedName>
</protein>
<dbReference type="PANTHER" id="PTHR43205:SF7">
    <property type="entry name" value="PROSTAGLANDIN REDUCTASE 1"/>
    <property type="match status" value="1"/>
</dbReference>
<dbReference type="Gene3D" id="3.90.180.10">
    <property type="entry name" value="Medium-chain alcohol dehydrogenases, catalytic domain"/>
    <property type="match status" value="1"/>
</dbReference>
<dbReference type="InterPro" id="IPR045010">
    <property type="entry name" value="MDR_fam"/>
</dbReference>
<dbReference type="PANTHER" id="PTHR43205">
    <property type="entry name" value="PROSTAGLANDIN REDUCTASE"/>
    <property type="match status" value="1"/>
</dbReference>
<reference evidence="5" key="1">
    <citation type="submission" date="2021-01" db="EMBL/GenBank/DDBJ databases">
        <authorList>
            <person name="Corre E."/>
            <person name="Pelletier E."/>
            <person name="Niang G."/>
            <person name="Scheremetjew M."/>
            <person name="Finn R."/>
            <person name="Kale V."/>
            <person name="Holt S."/>
            <person name="Cochrane G."/>
            <person name="Meng A."/>
            <person name="Brown T."/>
            <person name="Cohen L."/>
        </authorList>
    </citation>
    <scope>NUCLEOTIDE SEQUENCE</scope>
    <source>
        <strain evidence="5">OF101</strain>
    </source>
</reference>
<dbReference type="GO" id="GO:0016628">
    <property type="term" value="F:oxidoreductase activity, acting on the CH-CH group of donors, NAD or NADP as acceptor"/>
    <property type="evidence" value="ECO:0007669"/>
    <property type="project" value="InterPro"/>
</dbReference>
<feature type="region of interest" description="Disordered" evidence="2">
    <location>
        <begin position="1"/>
        <end position="35"/>
    </location>
</feature>
<accession>A0A7S1S8K4</accession>
<dbReference type="EMBL" id="HBGE01108146">
    <property type="protein sequence ID" value="CAD9187749.1"/>
    <property type="molecule type" value="Transcribed_RNA"/>
</dbReference>
<name>A0A7S1S8K4_ALECA</name>